<feature type="binding site" evidence="10 14">
    <location>
        <position position="66"/>
    </location>
    <ligand>
        <name>substrate</name>
    </ligand>
</feature>
<evidence type="ECO:0000256" key="7">
    <source>
        <dbReference type="ARBA" id="ARBA00013188"/>
    </source>
</evidence>
<keyword evidence="10 11" id="KW-0119">Carbohydrate metabolism</keyword>
<dbReference type="NCBIfam" id="NF004076">
    <property type="entry name" value="PRK05581.1-4"/>
    <property type="match status" value="1"/>
</dbReference>
<keyword evidence="16" id="KW-1185">Reference proteome</keyword>
<dbReference type="InterPro" id="IPR000056">
    <property type="entry name" value="Ribul_P_3_epim-like"/>
</dbReference>
<comment type="pathway">
    <text evidence="10">Carbohydrate degradation.</text>
</comment>
<dbReference type="PANTHER" id="PTHR11749">
    <property type="entry name" value="RIBULOSE-5-PHOSPHATE-3-EPIMERASE"/>
    <property type="match status" value="1"/>
</dbReference>
<dbReference type="SUPFAM" id="SSF51366">
    <property type="entry name" value="Ribulose-phoshate binding barrel"/>
    <property type="match status" value="1"/>
</dbReference>
<dbReference type="InterPro" id="IPR013785">
    <property type="entry name" value="Aldolase_TIM"/>
</dbReference>
<keyword evidence="13" id="KW-0464">Manganese</keyword>
<protein>
    <recommendedName>
        <fullName evidence="7 10">Ribulose-phosphate 3-epimerase</fullName>
        <ecNumber evidence="7 10">5.1.3.1</ecNumber>
    </recommendedName>
</protein>
<name>B2A2L0_NATTJ</name>
<dbReference type="AlphaFoldDB" id="B2A2L0"/>
<feature type="active site" description="Proton donor" evidence="10 12">
    <location>
        <position position="175"/>
    </location>
</feature>
<feature type="binding site" evidence="10 13">
    <location>
        <position position="175"/>
    </location>
    <ligand>
        <name>a divalent metal cation</name>
        <dbReference type="ChEBI" id="CHEBI:60240"/>
    </ligand>
</feature>
<comment type="cofactor">
    <cofactor evidence="10 13">
        <name>a divalent metal cation</name>
        <dbReference type="ChEBI" id="CHEBI:60240"/>
    </cofactor>
    <text evidence="10 13">Binds 1 divalent metal cation per subunit.</text>
</comment>
<dbReference type="FunFam" id="3.20.20.70:FF:000004">
    <property type="entry name" value="Ribulose-phosphate 3-epimerase"/>
    <property type="match status" value="1"/>
</dbReference>
<evidence type="ECO:0000256" key="3">
    <source>
        <dbReference type="ARBA" id="ARBA00001941"/>
    </source>
</evidence>
<evidence type="ECO:0000313" key="15">
    <source>
        <dbReference type="EMBL" id="ACB84925.1"/>
    </source>
</evidence>
<dbReference type="KEGG" id="nth:Nther_1342"/>
<evidence type="ECO:0000256" key="2">
    <source>
        <dbReference type="ARBA" id="ARBA00001936"/>
    </source>
</evidence>
<dbReference type="NCBIfam" id="TIGR01163">
    <property type="entry name" value="rpe"/>
    <property type="match status" value="1"/>
</dbReference>
<dbReference type="HOGENOM" id="CLU_054856_2_1_9"/>
<dbReference type="PIRSF" id="PIRSF001461">
    <property type="entry name" value="RPE"/>
    <property type="match status" value="1"/>
</dbReference>
<feature type="binding site" evidence="10 13">
    <location>
        <position position="35"/>
    </location>
    <ligand>
        <name>a divalent metal cation</name>
        <dbReference type="ChEBI" id="CHEBI:60240"/>
    </ligand>
</feature>
<dbReference type="GO" id="GO:0004750">
    <property type="term" value="F:D-ribulose-phosphate 3-epimerase activity"/>
    <property type="evidence" value="ECO:0007669"/>
    <property type="project" value="UniProtKB-UniRule"/>
</dbReference>
<feature type="binding site" evidence="10 14">
    <location>
        <position position="8"/>
    </location>
    <ligand>
        <name>substrate</name>
    </ligand>
</feature>
<evidence type="ECO:0000256" key="12">
    <source>
        <dbReference type="PIRSR" id="PIRSR001461-1"/>
    </source>
</evidence>
<feature type="binding site" evidence="10">
    <location>
        <begin position="175"/>
        <end position="177"/>
    </location>
    <ligand>
        <name>substrate</name>
    </ligand>
</feature>
<dbReference type="eggNOG" id="COG0036">
    <property type="taxonomic scope" value="Bacteria"/>
</dbReference>
<dbReference type="GO" id="GO:0006098">
    <property type="term" value="P:pentose-phosphate shunt"/>
    <property type="evidence" value="ECO:0007669"/>
    <property type="project" value="UniProtKB-UniRule"/>
</dbReference>
<dbReference type="EC" id="5.1.3.1" evidence="7 10"/>
<comment type="similarity">
    <text evidence="6 10 11">Belongs to the ribulose-phosphate 3-epimerase family.</text>
</comment>
<dbReference type="HAMAP" id="MF_02227">
    <property type="entry name" value="RPE"/>
    <property type="match status" value="1"/>
</dbReference>
<dbReference type="GO" id="GO:0046872">
    <property type="term" value="F:metal ion binding"/>
    <property type="evidence" value="ECO:0007669"/>
    <property type="project" value="UniProtKB-UniRule"/>
</dbReference>
<evidence type="ECO:0000256" key="4">
    <source>
        <dbReference type="ARBA" id="ARBA00001947"/>
    </source>
</evidence>
<reference evidence="15 16" key="2">
    <citation type="journal article" date="2011" name="J. Bacteriol.">
        <title>Complete genome sequence of the anaerobic, halophilic alkalithermophile Natranaerobius thermophilus JW/NM-WN-LF.</title>
        <authorList>
            <person name="Zhao B."/>
            <person name="Mesbah N.M."/>
            <person name="Dalin E."/>
            <person name="Goodwin L."/>
            <person name="Nolan M."/>
            <person name="Pitluck S."/>
            <person name="Chertkov O."/>
            <person name="Brettin T.S."/>
            <person name="Han J."/>
            <person name="Larimer F.W."/>
            <person name="Land M.L."/>
            <person name="Hauser L."/>
            <person name="Kyrpides N."/>
            <person name="Wiegel J."/>
        </authorList>
    </citation>
    <scope>NUCLEOTIDE SEQUENCE [LARGE SCALE GENOMIC DNA]</scope>
    <source>
        <strain evidence="16">ATCC BAA-1301 / DSM 18059 / JW/NM-WN-LF</strain>
    </source>
</reference>
<comment type="cofactor">
    <cofactor evidence="5">
        <name>Fe(2+)</name>
        <dbReference type="ChEBI" id="CHEBI:29033"/>
    </cofactor>
</comment>
<comment type="cofactor">
    <cofactor evidence="3">
        <name>Co(2+)</name>
        <dbReference type="ChEBI" id="CHEBI:48828"/>
    </cofactor>
</comment>
<evidence type="ECO:0000256" key="13">
    <source>
        <dbReference type="PIRSR" id="PIRSR001461-2"/>
    </source>
</evidence>
<keyword evidence="13" id="KW-0862">Zinc</keyword>
<accession>B2A2L0</accession>
<feature type="binding site" evidence="10 14">
    <location>
        <begin position="142"/>
        <end position="145"/>
    </location>
    <ligand>
        <name>substrate</name>
    </ligand>
</feature>
<comment type="cofactor">
    <cofactor evidence="4">
        <name>Zn(2+)</name>
        <dbReference type="ChEBI" id="CHEBI:29105"/>
    </cofactor>
</comment>
<dbReference type="Proteomes" id="UP000001683">
    <property type="component" value="Chromosome"/>
</dbReference>
<dbReference type="GO" id="GO:0005737">
    <property type="term" value="C:cytoplasm"/>
    <property type="evidence" value="ECO:0007669"/>
    <property type="project" value="UniProtKB-ARBA"/>
</dbReference>
<feature type="binding site" evidence="10 13">
    <location>
        <position position="66"/>
    </location>
    <ligand>
        <name>a divalent metal cation</name>
        <dbReference type="ChEBI" id="CHEBI:60240"/>
    </ligand>
</feature>
<dbReference type="EMBL" id="CP001034">
    <property type="protein sequence ID" value="ACB84925.1"/>
    <property type="molecule type" value="Genomic_DNA"/>
</dbReference>
<feature type="binding site" evidence="10 14">
    <location>
        <begin position="197"/>
        <end position="198"/>
    </location>
    <ligand>
        <name>substrate</name>
    </ligand>
</feature>
<dbReference type="FunCoup" id="B2A2L0">
    <property type="interactions" value="456"/>
</dbReference>
<evidence type="ECO:0000256" key="10">
    <source>
        <dbReference type="HAMAP-Rule" id="MF_02227"/>
    </source>
</evidence>
<evidence type="ECO:0000256" key="9">
    <source>
        <dbReference type="ARBA" id="ARBA00023235"/>
    </source>
</evidence>
<comment type="cofactor">
    <cofactor evidence="2">
        <name>Mn(2+)</name>
        <dbReference type="ChEBI" id="CHEBI:29035"/>
    </cofactor>
</comment>
<reference evidence="15 16" key="1">
    <citation type="submission" date="2008-04" db="EMBL/GenBank/DDBJ databases">
        <title>Complete sequence of chromosome of Natranaerobius thermophilus JW/NM-WN-LF.</title>
        <authorList>
            <consortium name="US DOE Joint Genome Institute"/>
            <person name="Copeland A."/>
            <person name="Lucas S."/>
            <person name="Lapidus A."/>
            <person name="Glavina del Rio T."/>
            <person name="Dalin E."/>
            <person name="Tice H."/>
            <person name="Bruce D."/>
            <person name="Goodwin L."/>
            <person name="Pitluck S."/>
            <person name="Chertkov O."/>
            <person name="Brettin T."/>
            <person name="Detter J.C."/>
            <person name="Han C."/>
            <person name="Kuske C.R."/>
            <person name="Schmutz J."/>
            <person name="Larimer F."/>
            <person name="Land M."/>
            <person name="Hauser L."/>
            <person name="Kyrpides N."/>
            <person name="Lykidis A."/>
            <person name="Mesbah N.M."/>
            <person name="Wiegel J."/>
        </authorList>
    </citation>
    <scope>NUCLEOTIDE SEQUENCE [LARGE SCALE GENOMIC DNA]</scope>
    <source>
        <strain evidence="16">ATCC BAA-1301 / DSM 18059 / JW/NM-WN-LF</strain>
    </source>
</reference>
<evidence type="ECO:0000256" key="8">
    <source>
        <dbReference type="ARBA" id="ARBA00022723"/>
    </source>
</evidence>
<evidence type="ECO:0000256" key="11">
    <source>
        <dbReference type="PIRNR" id="PIRNR001461"/>
    </source>
</evidence>
<dbReference type="Pfam" id="PF00834">
    <property type="entry name" value="Ribul_P_3_epim"/>
    <property type="match status" value="1"/>
</dbReference>
<evidence type="ECO:0000313" key="16">
    <source>
        <dbReference type="Proteomes" id="UP000001683"/>
    </source>
</evidence>
<dbReference type="Gene3D" id="3.20.20.70">
    <property type="entry name" value="Aldolase class I"/>
    <property type="match status" value="1"/>
</dbReference>
<proteinExistence type="inferred from homology"/>
<dbReference type="GO" id="GO:0019323">
    <property type="term" value="P:pentose catabolic process"/>
    <property type="evidence" value="ECO:0007669"/>
    <property type="project" value="UniProtKB-UniRule"/>
</dbReference>
<evidence type="ECO:0000256" key="5">
    <source>
        <dbReference type="ARBA" id="ARBA00001954"/>
    </source>
</evidence>
<dbReference type="InterPro" id="IPR011060">
    <property type="entry name" value="RibuloseP-bd_barrel"/>
</dbReference>
<keyword evidence="13" id="KW-0170">Cobalt</keyword>
<dbReference type="CDD" id="cd00429">
    <property type="entry name" value="RPE"/>
    <property type="match status" value="1"/>
</dbReference>
<feature type="active site" description="Proton acceptor" evidence="10 12">
    <location>
        <position position="35"/>
    </location>
</feature>
<comment type="catalytic activity">
    <reaction evidence="1 10 11">
        <text>D-ribulose 5-phosphate = D-xylulose 5-phosphate</text>
        <dbReference type="Rhea" id="RHEA:13677"/>
        <dbReference type="ChEBI" id="CHEBI:57737"/>
        <dbReference type="ChEBI" id="CHEBI:58121"/>
        <dbReference type="EC" id="5.1.3.1"/>
    </reaction>
</comment>
<keyword evidence="8 10" id="KW-0479">Metal-binding</keyword>
<sequence length="224" mass="24280">MMTLVAPSILSADLLKLEEQIKAVEAAGADMIHVDVMDGRFVPNITMGPKIVEALKRITSIPCDVHLMIEEPEKYIDKFAQAGADILTIHQEASLHLDRNIEAITAHDIKAGVSLNPATPLEQIKWVLPKLDQVLLMSVNPGFGGQKYIPYVSGKISDLDKIRKAGKYSFMIQVDGGINHSNAKQVLDSGADILVAGSAIFSSKLGLEQAIKLLKYPSPDPTSI</sequence>
<dbReference type="InParanoid" id="B2A2L0"/>
<gene>
    <name evidence="10" type="primary">rpe</name>
    <name evidence="15" type="ordered locus">Nther_1342</name>
</gene>
<evidence type="ECO:0000256" key="6">
    <source>
        <dbReference type="ARBA" id="ARBA00009541"/>
    </source>
</evidence>
<evidence type="ECO:0000256" key="1">
    <source>
        <dbReference type="ARBA" id="ARBA00001782"/>
    </source>
</evidence>
<dbReference type="STRING" id="457570.Nther_1342"/>
<organism evidence="15 16">
    <name type="scientific">Natranaerobius thermophilus (strain ATCC BAA-1301 / DSM 18059 / JW/NM-WN-LF)</name>
    <dbReference type="NCBI Taxonomy" id="457570"/>
    <lineage>
        <taxon>Bacteria</taxon>
        <taxon>Bacillati</taxon>
        <taxon>Bacillota</taxon>
        <taxon>Clostridia</taxon>
        <taxon>Natranaerobiales</taxon>
        <taxon>Natranaerobiaceae</taxon>
        <taxon>Natranaerobius</taxon>
    </lineage>
</organism>
<dbReference type="InterPro" id="IPR026019">
    <property type="entry name" value="Ribul_P_3_epim"/>
</dbReference>
<comment type="function">
    <text evidence="10">Catalyzes the reversible epimerization of D-ribulose 5-phosphate to D-xylulose 5-phosphate.</text>
</comment>
<feature type="binding site" evidence="10 13">
    <location>
        <position position="33"/>
    </location>
    <ligand>
        <name>a divalent metal cation</name>
        <dbReference type="ChEBI" id="CHEBI:60240"/>
    </ligand>
</feature>
<evidence type="ECO:0000256" key="14">
    <source>
        <dbReference type="PIRSR" id="PIRSR001461-3"/>
    </source>
</evidence>
<feature type="binding site" evidence="14">
    <location>
        <position position="177"/>
    </location>
    <ligand>
        <name>substrate</name>
    </ligand>
</feature>
<keyword evidence="9 10" id="KW-0413">Isomerase</keyword>
<dbReference type="PROSITE" id="PS01085">
    <property type="entry name" value="RIBUL_P_3_EPIMER_1"/>
    <property type="match status" value="1"/>
</dbReference>